<dbReference type="RefSeq" id="XP_041225581.1">
    <property type="nucleotide sequence ID" value="XM_041371402.1"/>
</dbReference>
<organism evidence="2 3">
    <name type="scientific">Suillus fuscotomentosus</name>
    <dbReference type="NCBI Taxonomy" id="1912939"/>
    <lineage>
        <taxon>Eukaryota</taxon>
        <taxon>Fungi</taxon>
        <taxon>Dikarya</taxon>
        <taxon>Basidiomycota</taxon>
        <taxon>Agaricomycotina</taxon>
        <taxon>Agaricomycetes</taxon>
        <taxon>Agaricomycetidae</taxon>
        <taxon>Boletales</taxon>
        <taxon>Suillineae</taxon>
        <taxon>Suillaceae</taxon>
        <taxon>Suillus</taxon>
    </lineage>
</organism>
<dbReference type="Proteomes" id="UP001195769">
    <property type="component" value="Unassembled WGS sequence"/>
</dbReference>
<name>A0AAD4E5L2_9AGAM</name>
<dbReference type="GeneID" id="64665700"/>
<keyword evidence="3" id="KW-1185">Reference proteome</keyword>
<accession>A0AAD4E5L2</accession>
<evidence type="ECO:0000256" key="1">
    <source>
        <dbReference type="SAM" id="Phobius"/>
    </source>
</evidence>
<evidence type="ECO:0000313" key="2">
    <source>
        <dbReference type="EMBL" id="KAG1900005.1"/>
    </source>
</evidence>
<proteinExistence type="predicted"/>
<evidence type="ECO:0000313" key="3">
    <source>
        <dbReference type="Proteomes" id="UP001195769"/>
    </source>
</evidence>
<keyword evidence="1" id="KW-0472">Membrane</keyword>
<dbReference type="EMBL" id="JABBWK010000029">
    <property type="protein sequence ID" value="KAG1900005.1"/>
    <property type="molecule type" value="Genomic_DNA"/>
</dbReference>
<dbReference type="AlphaFoldDB" id="A0AAD4E5L2"/>
<comment type="caution">
    <text evidence="2">The sequence shown here is derived from an EMBL/GenBank/DDBJ whole genome shotgun (WGS) entry which is preliminary data.</text>
</comment>
<keyword evidence="1" id="KW-0812">Transmembrane</keyword>
<feature type="transmembrane region" description="Helical" evidence="1">
    <location>
        <begin position="20"/>
        <end position="38"/>
    </location>
</feature>
<gene>
    <name evidence="2" type="ORF">F5891DRAFT_337232</name>
</gene>
<reference evidence="2" key="1">
    <citation type="journal article" date="2020" name="New Phytol.">
        <title>Comparative genomics reveals dynamic genome evolution in host specialist ectomycorrhizal fungi.</title>
        <authorList>
            <person name="Lofgren L.A."/>
            <person name="Nguyen N.H."/>
            <person name="Vilgalys R."/>
            <person name="Ruytinx J."/>
            <person name="Liao H.L."/>
            <person name="Branco S."/>
            <person name="Kuo A."/>
            <person name="LaButti K."/>
            <person name="Lipzen A."/>
            <person name="Andreopoulos W."/>
            <person name="Pangilinan J."/>
            <person name="Riley R."/>
            <person name="Hundley H."/>
            <person name="Na H."/>
            <person name="Barry K."/>
            <person name="Grigoriev I.V."/>
            <person name="Stajich J.E."/>
            <person name="Kennedy P.G."/>
        </authorList>
    </citation>
    <scope>NUCLEOTIDE SEQUENCE</scope>
    <source>
        <strain evidence="2">FC203</strain>
    </source>
</reference>
<sequence>MSIMTWHTTNSMTSGSMMAVWVIFEVCAARVCCLYLVCSDCRNRAKIRVISRYLSLEHTLTGCPFLTICAPHPRD</sequence>
<keyword evidence="1" id="KW-1133">Transmembrane helix</keyword>
<protein>
    <submittedName>
        <fullName evidence="2">Uncharacterized protein</fullName>
    </submittedName>
</protein>